<dbReference type="Pfam" id="PF17969">
    <property type="entry name" value="Ldt_C"/>
    <property type="match status" value="1"/>
</dbReference>
<feature type="signal peptide" evidence="13">
    <location>
        <begin position="1"/>
        <end position="21"/>
    </location>
</feature>
<evidence type="ECO:0000256" key="5">
    <source>
        <dbReference type="ARBA" id="ARBA00022679"/>
    </source>
</evidence>
<evidence type="ECO:0000256" key="3">
    <source>
        <dbReference type="ARBA" id="ARBA00005992"/>
    </source>
</evidence>
<evidence type="ECO:0000256" key="11">
    <source>
        <dbReference type="ARBA" id="ARBA00023316"/>
    </source>
</evidence>
<comment type="caution">
    <text evidence="17">The sequence shown here is derived from an EMBL/GenBank/DDBJ whole genome shotgun (WGS) entry which is preliminary data.</text>
</comment>
<evidence type="ECO:0000256" key="6">
    <source>
        <dbReference type="ARBA" id="ARBA00022729"/>
    </source>
</evidence>
<comment type="subcellular location">
    <subcellularLocation>
        <location evidence="1">Periplasm</location>
    </subcellularLocation>
</comment>
<sequence>MKWLAKLSLLLSGFITCASLASVYNLPAADSRLVGEQTIHKAVKGDYFQALAESYNVGFFALLAANPGVDPFLLASGHEIVIPKQMLLPFGKREGLVINLAELRLYYYPKGEKLVYVFPVGIGREGLETPHLTDTIGEKRKDPTWRPTAEMRARYFAEHGKEMVREVPAGPNNPFGKYALRIGTSEYLLHGTNKRFGIGMRASSGCIRMYDNDIEWLYNNIPVGTPIRIFEQPIKMSYEENGKKIELHRPLTPDDGSEVKLVMTNAIKNFIGNDDEMLKKVNLLLNNPKGVVISLN</sequence>
<dbReference type="InterPro" id="IPR050979">
    <property type="entry name" value="LD-transpeptidase"/>
</dbReference>
<dbReference type="InterPro" id="IPR005490">
    <property type="entry name" value="LD_TPept_cat_dom"/>
</dbReference>
<evidence type="ECO:0000313" key="17">
    <source>
        <dbReference type="EMBL" id="TWX69183.1"/>
    </source>
</evidence>
<evidence type="ECO:0000256" key="7">
    <source>
        <dbReference type="ARBA" id="ARBA00022764"/>
    </source>
</evidence>
<dbReference type="Proteomes" id="UP000321917">
    <property type="component" value="Unassembled WGS sequence"/>
</dbReference>
<dbReference type="OrthoDB" id="9787225at2"/>
<dbReference type="EMBL" id="VOLR01000008">
    <property type="protein sequence ID" value="TWX60853.1"/>
    <property type="molecule type" value="Genomic_DNA"/>
</dbReference>
<evidence type="ECO:0000256" key="12">
    <source>
        <dbReference type="PROSITE-ProRule" id="PRU01373"/>
    </source>
</evidence>
<keyword evidence="18" id="KW-1185">Reference proteome</keyword>
<dbReference type="SUPFAM" id="SSF141523">
    <property type="entry name" value="L,D-transpeptidase catalytic domain-like"/>
    <property type="match status" value="1"/>
</dbReference>
<comment type="pathway">
    <text evidence="2 12">Cell wall biogenesis; peptidoglycan biosynthesis.</text>
</comment>
<comment type="similarity">
    <text evidence="3">Belongs to the YkuD family.</text>
</comment>
<accession>A0A5C6QKD4</accession>
<keyword evidence="8" id="KW-0378">Hydrolase</keyword>
<dbReference type="RefSeq" id="WP_146799082.1">
    <property type="nucleotide sequence ID" value="NZ_VOLP01000009.1"/>
</dbReference>
<dbReference type="InterPro" id="IPR036779">
    <property type="entry name" value="LysM_dom_sf"/>
</dbReference>
<dbReference type="PROSITE" id="PS51782">
    <property type="entry name" value="LYSM"/>
    <property type="match status" value="1"/>
</dbReference>
<dbReference type="InterPro" id="IPR041597">
    <property type="entry name" value="Ldt_C"/>
</dbReference>
<dbReference type="Proteomes" id="UP000321525">
    <property type="component" value="Unassembled WGS sequence"/>
</dbReference>
<evidence type="ECO:0000256" key="9">
    <source>
        <dbReference type="ARBA" id="ARBA00022960"/>
    </source>
</evidence>
<feature type="domain" description="L,D-TPase catalytic" evidence="15">
    <location>
        <begin position="94"/>
        <end position="230"/>
    </location>
</feature>
<dbReference type="InterPro" id="IPR018392">
    <property type="entry name" value="LysM"/>
</dbReference>
<name>A0A5C6QKD4_9GAMM</name>
<evidence type="ECO:0000259" key="14">
    <source>
        <dbReference type="PROSITE" id="PS51782"/>
    </source>
</evidence>
<feature type="domain" description="LysM" evidence="14">
    <location>
        <begin position="38"/>
        <end position="82"/>
    </location>
</feature>
<feature type="active site" description="Proton donor/acceptor" evidence="12">
    <location>
        <position position="190"/>
    </location>
</feature>
<protein>
    <submittedName>
        <fullName evidence="17">L,D-transpeptidase family protein</fullName>
    </submittedName>
</protein>
<organism evidence="17 19">
    <name type="scientific">Colwellia hornerae</name>
    <dbReference type="NCBI Taxonomy" id="89402"/>
    <lineage>
        <taxon>Bacteria</taxon>
        <taxon>Pseudomonadati</taxon>
        <taxon>Pseudomonadota</taxon>
        <taxon>Gammaproteobacteria</taxon>
        <taxon>Alteromonadales</taxon>
        <taxon>Colwelliaceae</taxon>
        <taxon>Colwellia</taxon>
    </lineage>
</organism>
<dbReference type="PANTHER" id="PTHR30582:SF24">
    <property type="entry name" value="L,D-TRANSPEPTIDASE ERFK_SRFK-RELATED"/>
    <property type="match status" value="1"/>
</dbReference>
<feature type="chain" id="PRO_5022949380" evidence="13">
    <location>
        <begin position="22"/>
        <end position="296"/>
    </location>
</feature>
<dbReference type="Gene3D" id="3.10.350.10">
    <property type="entry name" value="LysM domain"/>
    <property type="match status" value="1"/>
</dbReference>
<evidence type="ECO:0000313" key="19">
    <source>
        <dbReference type="Proteomes" id="UP000321917"/>
    </source>
</evidence>
<evidence type="ECO:0000256" key="13">
    <source>
        <dbReference type="SAM" id="SignalP"/>
    </source>
</evidence>
<dbReference type="GO" id="GO:0042597">
    <property type="term" value="C:periplasmic space"/>
    <property type="evidence" value="ECO:0007669"/>
    <property type="project" value="UniProtKB-SubCell"/>
</dbReference>
<dbReference type="GO" id="GO:0071972">
    <property type="term" value="F:peptidoglycan L,D-transpeptidase activity"/>
    <property type="evidence" value="ECO:0007669"/>
    <property type="project" value="TreeGrafter"/>
</dbReference>
<dbReference type="GO" id="GO:0016757">
    <property type="term" value="F:glycosyltransferase activity"/>
    <property type="evidence" value="ECO:0007669"/>
    <property type="project" value="UniProtKB-KW"/>
</dbReference>
<keyword evidence="6 13" id="KW-0732">Signal</keyword>
<dbReference type="CDD" id="cd16913">
    <property type="entry name" value="YkuD_like"/>
    <property type="match status" value="1"/>
</dbReference>
<keyword evidence="11 12" id="KW-0961">Cell wall biogenesis/degradation</keyword>
<dbReference type="CDD" id="cd00118">
    <property type="entry name" value="LysM"/>
    <property type="match status" value="1"/>
</dbReference>
<evidence type="ECO:0000313" key="18">
    <source>
        <dbReference type="Proteomes" id="UP000321525"/>
    </source>
</evidence>
<dbReference type="GO" id="GO:0005576">
    <property type="term" value="C:extracellular region"/>
    <property type="evidence" value="ECO:0007669"/>
    <property type="project" value="TreeGrafter"/>
</dbReference>
<keyword evidence="4" id="KW-0328">Glycosyltransferase</keyword>
<keyword evidence="9 12" id="KW-0133">Cell shape</keyword>
<dbReference type="GO" id="GO:0018104">
    <property type="term" value="P:peptidoglycan-protein cross-linking"/>
    <property type="evidence" value="ECO:0007669"/>
    <property type="project" value="TreeGrafter"/>
</dbReference>
<keyword evidence="7" id="KW-0574">Periplasm</keyword>
<evidence type="ECO:0000256" key="8">
    <source>
        <dbReference type="ARBA" id="ARBA00022801"/>
    </source>
</evidence>
<dbReference type="SUPFAM" id="SSF54106">
    <property type="entry name" value="LysM domain"/>
    <property type="match status" value="1"/>
</dbReference>
<dbReference type="Pfam" id="PF03734">
    <property type="entry name" value="YkuD"/>
    <property type="match status" value="1"/>
</dbReference>
<evidence type="ECO:0000256" key="4">
    <source>
        <dbReference type="ARBA" id="ARBA00022676"/>
    </source>
</evidence>
<keyword evidence="5" id="KW-0808">Transferase</keyword>
<dbReference type="PROSITE" id="PS52029">
    <property type="entry name" value="LD_TPASE"/>
    <property type="match status" value="1"/>
</dbReference>
<dbReference type="GO" id="GO:0071555">
    <property type="term" value="P:cell wall organization"/>
    <property type="evidence" value="ECO:0007669"/>
    <property type="project" value="UniProtKB-UniRule"/>
</dbReference>
<dbReference type="AlphaFoldDB" id="A0A5C6QKD4"/>
<proteinExistence type="inferred from homology"/>
<dbReference type="PANTHER" id="PTHR30582">
    <property type="entry name" value="L,D-TRANSPEPTIDASE"/>
    <property type="match status" value="1"/>
</dbReference>
<evidence type="ECO:0000256" key="1">
    <source>
        <dbReference type="ARBA" id="ARBA00004418"/>
    </source>
</evidence>
<dbReference type="InterPro" id="IPR038063">
    <property type="entry name" value="Transpep_catalytic_dom"/>
</dbReference>
<evidence type="ECO:0000256" key="2">
    <source>
        <dbReference type="ARBA" id="ARBA00004752"/>
    </source>
</evidence>
<gene>
    <name evidence="16" type="ORF">ESZ26_07260</name>
    <name evidence="17" type="ORF">ESZ27_06020</name>
</gene>
<dbReference type="EMBL" id="VOLQ01000008">
    <property type="protein sequence ID" value="TWX69183.1"/>
    <property type="molecule type" value="Genomic_DNA"/>
</dbReference>
<evidence type="ECO:0000313" key="16">
    <source>
        <dbReference type="EMBL" id="TWX60853.1"/>
    </source>
</evidence>
<dbReference type="Gene3D" id="2.40.440.10">
    <property type="entry name" value="L,D-transpeptidase catalytic domain-like"/>
    <property type="match status" value="1"/>
</dbReference>
<keyword evidence="10 12" id="KW-0573">Peptidoglycan synthesis</keyword>
<evidence type="ECO:0000256" key="10">
    <source>
        <dbReference type="ARBA" id="ARBA00022984"/>
    </source>
</evidence>
<dbReference type="GO" id="GO:0008360">
    <property type="term" value="P:regulation of cell shape"/>
    <property type="evidence" value="ECO:0007669"/>
    <property type="project" value="UniProtKB-UniRule"/>
</dbReference>
<evidence type="ECO:0000259" key="15">
    <source>
        <dbReference type="PROSITE" id="PS52029"/>
    </source>
</evidence>
<reference evidence="17 19" key="1">
    <citation type="submission" date="2019-07" db="EMBL/GenBank/DDBJ databases">
        <title>Genomes of sea-ice associated Colwellia species.</title>
        <authorList>
            <person name="Bowman J.P."/>
        </authorList>
    </citation>
    <scope>NUCLEOTIDE SEQUENCE [LARGE SCALE GENOMIC DNA]</scope>
    <source>
        <strain evidence="16 18">ACAM 607</strain>
        <strain evidence="17 19">IC036</strain>
    </source>
</reference>
<dbReference type="UniPathway" id="UPA00219"/>
<feature type="active site" description="Nucleophile" evidence="12">
    <location>
        <position position="206"/>
    </location>
</feature>